<name>A0ABR4J6L3_9EURO</name>
<sequence length="72" mass="8355">MALETPLHENKKKGAPSRKAFHKLYEADIYLGIQLRGSSWSSFESQLEKYYPILIQKTTEDILQSRNSQQGR</sequence>
<proteinExistence type="predicted"/>
<keyword evidence="2" id="KW-1185">Reference proteome</keyword>
<reference evidence="1 2" key="1">
    <citation type="submission" date="2024-07" db="EMBL/GenBank/DDBJ databases">
        <title>Section-level genome sequencing and comparative genomics of Aspergillus sections Usti and Cavernicolus.</title>
        <authorList>
            <consortium name="Lawrence Berkeley National Laboratory"/>
            <person name="Nybo J.L."/>
            <person name="Vesth T.C."/>
            <person name="Theobald S."/>
            <person name="Frisvad J.C."/>
            <person name="Larsen T.O."/>
            <person name="Kjaerboelling I."/>
            <person name="Rothschild-Mancinelli K."/>
            <person name="Lyhne E.K."/>
            <person name="Kogle M.E."/>
            <person name="Barry K."/>
            <person name="Clum A."/>
            <person name="Na H."/>
            <person name="Ledsgaard L."/>
            <person name="Lin J."/>
            <person name="Lipzen A."/>
            <person name="Kuo A."/>
            <person name="Riley R."/>
            <person name="Mondo S."/>
            <person name="LaButti K."/>
            <person name="Haridas S."/>
            <person name="Pangalinan J."/>
            <person name="Salamov A.A."/>
            <person name="Simmons B.A."/>
            <person name="Magnuson J.K."/>
            <person name="Chen J."/>
            <person name="Drula E."/>
            <person name="Henrissat B."/>
            <person name="Wiebenga A."/>
            <person name="Lubbers R.J."/>
            <person name="Gomes A.C."/>
            <person name="Macurrencykelacurrency M.R."/>
            <person name="Stajich J."/>
            <person name="Grigoriev I.V."/>
            <person name="Mortensen U.H."/>
            <person name="De vries R.P."/>
            <person name="Baker S.E."/>
            <person name="Andersen M.R."/>
        </authorList>
    </citation>
    <scope>NUCLEOTIDE SEQUENCE [LARGE SCALE GENOMIC DNA]</scope>
    <source>
        <strain evidence="1 2">CBS 756.74</strain>
    </source>
</reference>
<organism evidence="1 2">
    <name type="scientific">Aspergillus pseudodeflectus</name>
    <dbReference type="NCBI Taxonomy" id="176178"/>
    <lineage>
        <taxon>Eukaryota</taxon>
        <taxon>Fungi</taxon>
        <taxon>Dikarya</taxon>
        <taxon>Ascomycota</taxon>
        <taxon>Pezizomycotina</taxon>
        <taxon>Eurotiomycetes</taxon>
        <taxon>Eurotiomycetidae</taxon>
        <taxon>Eurotiales</taxon>
        <taxon>Aspergillaceae</taxon>
        <taxon>Aspergillus</taxon>
        <taxon>Aspergillus subgen. Nidulantes</taxon>
    </lineage>
</organism>
<evidence type="ECO:0000313" key="2">
    <source>
        <dbReference type="Proteomes" id="UP001610444"/>
    </source>
</evidence>
<dbReference type="GeneID" id="98157541"/>
<dbReference type="EMBL" id="JBFXLR010000161">
    <property type="protein sequence ID" value="KAL2835639.1"/>
    <property type="molecule type" value="Genomic_DNA"/>
</dbReference>
<protein>
    <submittedName>
        <fullName evidence="1">Uncharacterized protein</fullName>
    </submittedName>
</protein>
<gene>
    <name evidence="1" type="ORF">BJX68DRAFT_251375</name>
</gene>
<dbReference type="Proteomes" id="UP001610444">
    <property type="component" value="Unassembled WGS sequence"/>
</dbReference>
<comment type="caution">
    <text evidence="1">The sequence shown here is derived from an EMBL/GenBank/DDBJ whole genome shotgun (WGS) entry which is preliminary data.</text>
</comment>
<dbReference type="RefSeq" id="XP_070891828.1">
    <property type="nucleotide sequence ID" value="XM_071042377.1"/>
</dbReference>
<accession>A0ABR4J6L3</accession>
<evidence type="ECO:0000313" key="1">
    <source>
        <dbReference type="EMBL" id="KAL2835639.1"/>
    </source>
</evidence>